<gene>
    <name evidence="3" type="ORF">BEI_0617</name>
</gene>
<evidence type="ECO:0000256" key="2">
    <source>
        <dbReference type="SAM" id="Phobius"/>
    </source>
</evidence>
<feature type="transmembrane region" description="Helical" evidence="2">
    <location>
        <begin position="61"/>
        <end position="83"/>
    </location>
</feature>
<protein>
    <submittedName>
        <fullName evidence="3">Cytosine permease</fullName>
    </submittedName>
</protein>
<feature type="transmembrane region" description="Helical" evidence="2">
    <location>
        <begin position="210"/>
        <end position="229"/>
    </location>
</feature>
<dbReference type="PANTHER" id="PTHR30569">
    <property type="entry name" value="CYTOSINE TRANSPORTER CODB"/>
    <property type="match status" value="1"/>
</dbReference>
<feature type="transmembrane region" description="Helical" evidence="2">
    <location>
        <begin position="95"/>
        <end position="117"/>
    </location>
</feature>
<dbReference type="EMBL" id="CP021435">
    <property type="protein sequence ID" value="ATJ81604.1"/>
    <property type="molecule type" value="Genomic_DNA"/>
</dbReference>
<organism evidence="3 4">
    <name type="scientific">Halomonas beimenensis</name>
    <dbReference type="NCBI Taxonomy" id="475662"/>
    <lineage>
        <taxon>Bacteria</taxon>
        <taxon>Pseudomonadati</taxon>
        <taxon>Pseudomonadota</taxon>
        <taxon>Gammaproteobacteria</taxon>
        <taxon>Oceanospirillales</taxon>
        <taxon>Halomonadaceae</taxon>
        <taxon>Halomonas</taxon>
    </lineage>
</organism>
<dbReference type="GO" id="GO:0015209">
    <property type="term" value="F:cytosine transmembrane transporter activity"/>
    <property type="evidence" value="ECO:0007669"/>
    <property type="project" value="InterPro"/>
</dbReference>
<keyword evidence="2" id="KW-0472">Membrane</keyword>
<feature type="transmembrane region" description="Helical" evidence="2">
    <location>
        <begin position="416"/>
        <end position="433"/>
    </location>
</feature>
<feature type="transmembrane region" description="Helical" evidence="2">
    <location>
        <begin position="326"/>
        <end position="345"/>
    </location>
</feature>
<keyword evidence="4" id="KW-1185">Reference proteome</keyword>
<feature type="transmembrane region" description="Helical" evidence="2">
    <location>
        <begin position="34"/>
        <end position="55"/>
    </location>
</feature>
<sequence length="453" mass="49321">MVEPAKDNDTTDLDFSERPVPAEGRMPRTNLMMAWWAVCSAIFYLVVAAAMARTYGTTNAIIGIVLTVIAYGLINGIISRYSMQTGLTVGLFSKVLFGHVGAVVATLIFFATALYYAVFEGYVMALILSEWSDSLTMAMSTAIVVVIGIALIFGSVQHWLDKFNGVLLPIYVIGMLVAVGMAIAEFGYPSGWLTRAPEGGASPWGWLHTFAYYMGVWVLMMFTFDYARFGRPEDAGFHARITFGIPFYAMTFLFSGIVGILLDAMIPTDGLSEASIVLGLLELMGLGGLLLVWVTQSRINTANFYLATVNFEAFIRKVTGLKLSKVVSGCLIGAIAYLLMMADVFSYLLQALAYQGVFVVAWVGVALSHILSRTYRARFHGHVELNNAYIPAFNPCGLVAWCGAASVGILTMHIPAISGFSSPATFLFAYGLYELGLKWAKPRWYIAGLTSSS</sequence>
<dbReference type="GO" id="GO:0005886">
    <property type="term" value="C:plasma membrane"/>
    <property type="evidence" value="ECO:0007669"/>
    <property type="project" value="TreeGrafter"/>
</dbReference>
<proteinExistence type="predicted"/>
<accession>A0A291P3Y6</accession>
<feature type="transmembrane region" description="Helical" evidence="2">
    <location>
        <begin position="351"/>
        <end position="371"/>
    </location>
</feature>
<evidence type="ECO:0000313" key="4">
    <source>
        <dbReference type="Proteomes" id="UP000219993"/>
    </source>
</evidence>
<dbReference type="InterPro" id="IPR030191">
    <property type="entry name" value="CodB"/>
</dbReference>
<dbReference type="RefSeq" id="WP_097788130.1">
    <property type="nucleotide sequence ID" value="NZ_BAAADT010000003.1"/>
</dbReference>
<dbReference type="PANTHER" id="PTHR30569:SF0">
    <property type="entry name" value="CYTOSINE PERMEASE"/>
    <property type="match status" value="1"/>
</dbReference>
<feature type="transmembrane region" description="Helical" evidence="2">
    <location>
        <begin position="241"/>
        <end position="262"/>
    </location>
</feature>
<keyword evidence="2" id="KW-1133">Transmembrane helix</keyword>
<dbReference type="Proteomes" id="UP000219993">
    <property type="component" value="Chromosome"/>
</dbReference>
<feature type="transmembrane region" description="Helical" evidence="2">
    <location>
        <begin position="137"/>
        <end position="156"/>
    </location>
</feature>
<feature type="transmembrane region" description="Helical" evidence="2">
    <location>
        <begin position="392"/>
        <end position="410"/>
    </location>
</feature>
<feature type="region of interest" description="Disordered" evidence="1">
    <location>
        <begin position="1"/>
        <end position="21"/>
    </location>
</feature>
<dbReference type="AlphaFoldDB" id="A0A291P3Y6"/>
<evidence type="ECO:0000313" key="3">
    <source>
        <dbReference type="EMBL" id="ATJ81604.1"/>
    </source>
</evidence>
<keyword evidence="2" id="KW-0812">Transmembrane</keyword>
<evidence type="ECO:0000256" key="1">
    <source>
        <dbReference type="SAM" id="MobiDB-lite"/>
    </source>
</evidence>
<name>A0A291P3Y6_9GAMM</name>
<feature type="transmembrane region" description="Helical" evidence="2">
    <location>
        <begin position="168"/>
        <end position="190"/>
    </location>
</feature>
<dbReference type="OrthoDB" id="9056232at2"/>
<dbReference type="KEGG" id="hbe:BEI_0617"/>
<feature type="transmembrane region" description="Helical" evidence="2">
    <location>
        <begin position="274"/>
        <end position="294"/>
    </location>
</feature>
<dbReference type="Gene3D" id="1.10.4160.10">
    <property type="entry name" value="Hydantoin permease"/>
    <property type="match status" value="1"/>
</dbReference>
<reference evidence="3 4" key="1">
    <citation type="journal article" date="2017" name="Sci. Rep.">
        <title>Revealing the Saline Adaptation Strategies of the Halophilic Bacterium Halomonas beimenensis through High-throughput Omics and Transposon Mutagenesis Approaches.</title>
        <authorList>
            <person name="Chen Y.H."/>
            <person name="Lin S.S."/>
            <person name="Shyu Y.T."/>
        </authorList>
    </citation>
    <scope>NUCLEOTIDE SEQUENCE [LARGE SCALE GENOMIC DNA]</scope>
    <source>
        <strain evidence="3 4">NTU-111</strain>
    </source>
</reference>